<sequence length="230" mass="26827">MPLQWMICLLHTNELLLRHLMNYLNGKTTEPKGFSGDIVDITALSTDAKYMYEMWQGISTGVLKGDLALKAAGKMSHSRWLTTANRVLRLYVVNNEPFQNVKMLTKFIVKVYAMCWFEIKCQWSCKDGARHLFRIIGKSRYLPEEITKVIDPVIERNGFFGHPENLLIAILWDNRKHMRELALRRILKYRSTAEIEDVRIFRAVERSVKLVTEASIAVYCPEARDEFIRD</sequence>
<evidence type="ECO:0000313" key="2">
    <source>
        <dbReference type="Proteomes" id="UP001153636"/>
    </source>
</evidence>
<dbReference type="PANTHER" id="PTHR46409">
    <property type="entry name" value="HTH PSQ-TYPE DOMAIN-CONTAINING PROTEIN"/>
    <property type="match status" value="1"/>
</dbReference>
<gene>
    <name evidence="1" type="ORF">PSYICH_LOCUS15416</name>
</gene>
<dbReference type="OrthoDB" id="8023395at2759"/>
<dbReference type="AlphaFoldDB" id="A0A9P0GMZ9"/>
<organism evidence="1 2">
    <name type="scientific">Psylliodes chrysocephalus</name>
    <dbReference type="NCBI Taxonomy" id="3402493"/>
    <lineage>
        <taxon>Eukaryota</taxon>
        <taxon>Metazoa</taxon>
        <taxon>Ecdysozoa</taxon>
        <taxon>Arthropoda</taxon>
        <taxon>Hexapoda</taxon>
        <taxon>Insecta</taxon>
        <taxon>Pterygota</taxon>
        <taxon>Neoptera</taxon>
        <taxon>Endopterygota</taxon>
        <taxon>Coleoptera</taxon>
        <taxon>Polyphaga</taxon>
        <taxon>Cucujiformia</taxon>
        <taxon>Chrysomeloidea</taxon>
        <taxon>Chrysomelidae</taxon>
        <taxon>Galerucinae</taxon>
        <taxon>Alticini</taxon>
        <taxon>Psylliodes</taxon>
    </lineage>
</organism>
<accession>A0A9P0GMZ9</accession>
<keyword evidence="2" id="KW-1185">Reference proteome</keyword>
<protein>
    <submittedName>
        <fullName evidence="1">Uncharacterized protein</fullName>
    </submittedName>
</protein>
<evidence type="ECO:0000313" key="1">
    <source>
        <dbReference type="EMBL" id="CAH1115791.1"/>
    </source>
</evidence>
<dbReference type="EMBL" id="OV651821">
    <property type="protein sequence ID" value="CAH1115791.1"/>
    <property type="molecule type" value="Genomic_DNA"/>
</dbReference>
<name>A0A9P0GMZ9_9CUCU</name>
<dbReference type="Proteomes" id="UP001153636">
    <property type="component" value="Chromosome 9"/>
</dbReference>
<reference evidence="1" key="1">
    <citation type="submission" date="2022-01" db="EMBL/GenBank/DDBJ databases">
        <authorList>
            <person name="King R."/>
        </authorList>
    </citation>
    <scope>NUCLEOTIDE SEQUENCE</scope>
</reference>
<dbReference type="PANTHER" id="PTHR46409:SF1">
    <property type="entry name" value="HTH PSQ-TYPE DOMAIN-CONTAINING PROTEIN"/>
    <property type="match status" value="1"/>
</dbReference>
<proteinExistence type="predicted"/>